<dbReference type="EnsemblMetazoa" id="XM_028659070.1">
    <property type="protein sequence ID" value="XP_028514871.1"/>
    <property type="gene ID" value="LOC110239205"/>
</dbReference>
<feature type="region of interest" description="Disordered" evidence="1">
    <location>
        <begin position="1"/>
        <end position="39"/>
    </location>
</feature>
<name>A0A913YKM8_EXADI</name>
<dbReference type="GeneID" id="110239205"/>
<protein>
    <submittedName>
        <fullName evidence="2">Uncharacterized protein</fullName>
    </submittedName>
</protein>
<proteinExistence type="predicted"/>
<organism evidence="2 3">
    <name type="scientific">Exaiptasia diaphana</name>
    <name type="common">Tropical sea anemone</name>
    <name type="synonym">Aiptasia pulchella</name>
    <dbReference type="NCBI Taxonomy" id="2652724"/>
    <lineage>
        <taxon>Eukaryota</taxon>
        <taxon>Metazoa</taxon>
        <taxon>Cnidaria</taxon>
        <taxon>Anthozoa</taxon>
        <taxon>Hexacorallia</taxon>
        <taxon>Actiniaria</taxon>
        <taxon>Aiptasiidae</taxon>
        <taxon>Exaiptasia</taxon>
    </lineage>
</organism>
<sequence>MISEKDYPLEDSREDIDSLASIKTPPESPAKKRLRRETETWIPDESVPPTCFKSDNNQPLYFKGKLPEISLDDCMTILSMEYSKDYICVHQPLHVQDKYFFSKDTGSFIR</sequence>
<evidence type="ECO:0000256" key="1">
    <source>
        <dbReference type="SAM" id="MobiDB-lite"/>
    </source>
</evidence>
<keyword evidence="3" id="KW-1185">Reference proteome</keyword>
<dbReference type="KEGG" id="epa:110239205"/>
<feature type="compositionally biased region" description="Basic and acidic residues" evidence="1">
    <location>
        <begin position="1"/>
        <end position="11"/>
    </location>
</feature>
<dbReference type="RefSeq" id="XP_028514871.1">
    <property type="nucleotide sequence ID" value="XM_028659070.1"/>
</dbReference>
<reference evidence="2" key="1">
    <citation type="submission" date="2022-11" db="UniProtKB">
        <authorList>
            <consortium name="EnsemblMetazoa"/>
        </authorList>
    </citation>
    <scope>IDENTIFICATION</scope>
</reference>
<accession>A0A913YKM8</accession>
<dbReference type="AlphaFoldDB" id="A0A913YKM8"/>
<evidence type="ECO:0000313" key="2">
    <source>
        <dbReference type="EnsemblMetazoa" id="XP_028514871.1"/>
    </source>
</evidence>
<evidence type="ECO:0000313" key="3">
    <source>
        <dbReference type="Proteomes" id="UP000887567"/>
    </source>
</evidence>
<dbReference type="Proteomes" id="UP000887567">
    <property type="component" value="Unplaced"/>
</dbReference>